<dbReference type="STRING" id="10020.ENSDORP00000012394"/>
<dbReference type="Proteomes" id="UP000081671">
    <property type="component" value="Unplaced"/>
</dbReference>
<keyword evidence="4" id="KW-0479">Metal-binding</keyword>
<evidence type="ECO:0000256" key="3">
    <source>
        <dbReference type="ARBA" id="ARBA00007729"/>
    </source>
</evidence>
<dbReference type="AlphaFoldDB" id="A0A1S3G076"/>
<dbReference type="OMA" id="KQFIWYT"/>
<gene>
    <name evidence="12" type="primary">Steap1</name>
</gene>
<dbReference type="GeneID" id="105992926"/>
<evidence type="ECO:0000256" key="2">
    <source>
        <dbReference type="ARBA" id="ARBA00004337"/>
    </source>
</evidence>
<dbReference type="GO" id="GO:0005886">
    <property type="term" value="C:plasma membrane"/>
    <property type="evidence" value="ECO:0007669"/>
    <property type="project" value="Ensembl"/>
</dbReference>
<keyword evidence="5 9" id="KW-0812">Transmembrane</keyword>
<dbReference type="GO" id="GO:0010008">
    <property type="term" value="C:endosome membrane"/>
    <property type="evidence" value="ECO:0007669"/>
    <property type="project" value="UniProtKB-SubCell"/>
</dbReference>
<feature type="transmembrane region" description="Helical" evidence="9">
    <location>
        <begin position="117"/>
        <end position="139"/>
    </location>
</feature>
<dbReference type="RefSeq" id="XP_012881477.1">
    <property type="nucleotide sequence ID" value="XM_013026023.1"/>
</dbReference>
<evidence type="ECO:0000256" key="9">
    <source>
        <dbReference type="SAM" id="Phobius"/>
    </source>
</evidence>
<evidence type="ECO:0000256" key="5">
    <source>
        <dbReference type="ARBA" id="ARBA00022692"/>
    </source>
</evidence>
<dbReference type="InParanoid" id="A0A1S3G076"/>
<dbReference type="PANTHER" id="PTHR14239">
    <property type="entry name" value="DUDULIN-RELATED"/>
    <property type="match status" value="1"/>
</dbReference>
<feature type="transmembrane region" description="Helical" evidence="9">
    <location>
        <begin position="218"/>
        <end position="236"/>
    </location>
</feature>
<feature type="transmembrane region" description="Helical" evidence="9">
    <location>
        <begin position="257"/>
        <end position="278"/>
    </location>
</feature>
<protein>
    <submittedName>
        <fullName evidence="12">Metalloreductase STEAP1 isoform X1</fullName>
    </submittedName>
</protein>
<evidence type="ECO:0000313" key="12">
    <source>
        <dbReference type="RefSeq" id="XP_012881477.1"/>
    </source>
</evidence>
<organism evidence="11 12">
    <name type="scientific">Dipodomys ordii</name>
    <name type="common">Ord's kangaroo rat</name>
    <dbReference type="NCBI Taxonomy" id="10020"/>
    <lineage>
        <taxon>Eukaryota</taxon>
        <taxon>Metazoa</taxon>
        <taxon>Chordata</taxon>
        <taxon>Craniata</taxon>
        <taxon>Vertebrata</taxon>
        <taxon>Euteleostomi</taxon>
        <taxon>Mammalia</taxon>
        <taxon>Eutheria</taxon>
        <taxon>Euarchontoglires</taxon>
        <taxon>Glires</taxon>
        <taxon>Rodentia</taxon>
        <taxon>Castorimorpha</taxon>
        <taxon>Heteromyidae</taxon>
        <taxon>Dipodomyinae</taxon>
        <taxon>Dipodomys</taxon>
    </lineage>
</organism>
<comment type="similarity">
    <text evidence="3">Belongs to the STEAP family.</text>
</comment>
<keyword evidence="4" id="KW-0408">Iron</keyword>
<keyword evidence="8 9" id="KW-0472">Membrane</keyword>
<dbReference type="PANTHER" id="PTHR14239:SF3">
    <property type="entry name" value="METALLOREDUCTASE STEAP1-RELATED"/>
    <property type="match status" value="1"/>
</dbReference>
<proteinExistence type="inferred from homology"/>
<feature type="transmembrane region" description="Helical" evidence="9">
    <location>
        <begin position="164"/>
        <end position="184"/>
    </location>
</feature>
<dbReference type="InterPro" id="IPR051267">
    <property type="entry name" value="STEAP_metalloreductase"/>
</dbReference>
<dbReference type="Pfam" id="PF01794">
    <property type="entry name" value="Ferric_reduct"/>
    <property type="match status" value="1"/>
</dbReference>
<keyword evidence="7 9" id="KW-1133">Transmembrane helix</keyword>
<evidence type="ECO:0000313" key="11">
    <source>
        <dbReference type="Proteomes" id="UP000081671"/>
    </source>
</evidence>
<keyword evidence="11" id="KW-1185">Reference proteome</keyword>
<evidence type="ECO:0000256" key="7">
    <source>
        <dbReference type="ARBA" id="ARBA00022989"/>
    </source>
</evidence>
<dbReference type="CTD" id="26872"/>
<keyword evidence="4" id="KW-0349">Heme</keyword>
<feature type="transmembrane region" description="Helical" evidence="9">
    <location>
        <begin position="73"/>
        <end position="91"/>
    </location>
</feature>
<comment type="subcellular location">
    <subcellularLocation>
        <location evidence="2">Endosome membrane</location>
        <topology evidence="2">Multi-pass membrane protein</topology>
    </subcellularLocation>
</comment>
<accession>A0A1S3G076</accession>
<feature type="domain" description="Ferric oxidoreductase" evidence="10">
    <location>
        <begin position="120"/>
        <end position="253"/>
    </location>
</feature>
<evidence type="ECO:0000256" key="8">
    <source>
        <dbReference type="ARBA" id="ARBA00023136"/>
    </source>
</evidence>
<dbReference type="OrthoDB" id="550646at2759"/>
<reference evidence="12" key="1">
    <citation type="submission" date="2025-08" db="UniProtKB">
        <authorList>
            <consortium name="RefSeq"/>
        </authorList>
    </citation>
    <scope>IDENTIFICATION</scope>
    <source>
        <tissue evidence="12">Kidney</tissue>
    </source>
</reference>
<keyword evidence="6" id="KW-0967">Endosome</keyword>
<evidence type="ECO:0000259" key="10">
    <source>
        <dbReference type="Pfam" id="PF01794"/>
    </source>
</evidence>
<evidence type="ECO:0000256" key="4">
    <source>
        <dbReference type="ARBA" id="ARBA00022617"/>
    </source>
</evidence>
<dbReference type="KEGG" id="dord:105992926"/>
<evidence type="ECO:0000256" key="6">
    <source>
        <dbReference type="ARBA" id="ARBA00022753"/>
    </source>
</evidence>
<feature type="transmembrane region" description="Helical" evidence="9">
    <location>
        <begin position="290"/>
        <end position="313"/>
    </location>
</feature>
<evidence type="ECO:0000256" key="1">
    <source>
        <dbReference type="ARBA" id="ARBA00001970"/>
    </source>
</evidence>
<dbReference type="InterPro" id="IPR013130">
    <property type="entry name" value="Fe3_Rdtase_TM_dom"/>
</dbReference>
<sequence length="339" mass="39671">MECGKDITNQEELWEMKPSRDLEDDHYLNKNLGETSMLKRPVLSHLQQTAHADEFDCPSDLQHKQELFPNWRLPIKISAIVASLTFLYTLLREIIHPLVTLHQQYFYKIPILVINKVLPMVSITLLALVYLPGVIASLVQLRNGTKYKMFPPWLARWMSTRKQFGLLSFFFAVLHAIYSLSYPMRRSYRYRLLNWAYQQVQQNKEDAWIEHDVWRMEIYVSLGIVGLAILAVLAVTSIPSVSDSLTWREFHYVQSKLGIVSLLLGTIHALIFAWNKWVDIKQFIWYTPPTFMIAIFLPTVVLVCKTILFLPCFRKKILKIRRGWEDVTKINKAEISSQL</sequence>
<name>A0A1S3G076_DIPOR</name>
<dbReference type="FunCoup" id="A0A1S3G076">
    <property type="interactions" value="262"/>
</dbReference>
<comment type="cofactor">
    <cofactor evidence="1">
        <name>heme b</name>
        <dbReference type="ChEBI" id="CHEBI:60344"/>
    </cofactor>
</comment>